<dbReference type="Gene3D" id="1.25.10.10">
    <property type="entry name" value="Leucine-rich Repeat Variant"/>
    <property type="match status" value="2"/>
</dbReference>
<organism evidence="8">
    <name type="scientific">Neospora caninum (strain Liverpool)</name>
    <dbReference type="NCBI Taxonomy" id="572307"/>
    <lineage>
        <taxon>Eukaryota</taxon>
        <taxon>Sar</taxon>
        <taxon>Alveolata</taxon>
        <taxon>Apicomplexa</taxon>
        <taxon>Conoidasida</taxon>
        <taxon>Coccidia</taxon>
        <taxon>Eucoccidiorida</taxon>
        <taxon>Eimeriorina</taxon>
        <taxon>Sarcocystidae</taxon>
        <taxon>Neospora</taxon>
    </lineage>
</organism>
<feature type="region of interest" description="Disordered" evidence="6">
    <location>
        <begin position="1590"/>
        <end position="1610"/>
    </location>
</feature>
<evidence type="ECO:0000256" key="6">
    <source>
        <dbReference type="SAM" id="MobiDB-lite"/>
    </source>
</evidence>
<evidence type="ECO:0000256" key="4">
    <source>
        <dbReference type="PROSITE-ProRule" id="PRU00103"/>
    </source>
</evidence>
<feature type="region of interest" description="Disordered" evidence="6">
    <location>
        <begin position="698"/>
        <end position="742"/>
    </location>
</feature>
<dbReference type="EMBL" id="LN714485">
    <property type="protein sequence ID" value="CEL69497.1"/>
    <property type="molecule type" value="Genomic_DNA"/>
</dbReference>
<keyword evidence="3" id="KW-0833">Ubl conjugation pathway</keyword>
<feature type="compositionally biased region" description="Basic and acidic residues" evidence="6">
    <location>
        <begin position="470"/>
        <end position="491"/>
    </location>
</feature>
<dbReference type="InterPro" id="IPR039852">
    <property type="entry name" value="CAND1/CAND2"/>
</dbReference>
<dbReference type="InterPro" id="IPR016024">
    <property type="entry name" value="ARM-type_fold"/>
</dbReference>
<evidence type="ECO:0000256" key="3">
    <source>
        <dbReference type="ARBA" id="ARBA00022786"/>
    </source>
</evidence>
<proteinExistence type="inferred from homology"/>
<dbReference type="InterPro" id="IPR021133">
    <property type="entry name" value="HEAT_type_2"/>
</dbReference>
<evidence type="ECO:0000259" key="7">
    <source>
        <dbReference type="Pfam" id="PF08623"/>
    </source>
</evidence>
<accession>A0A0F7UMS1</accession>
<dbReference type="Pfam" id="PF08623">
    <property type="entry name" value="TIP120"/>
    <property type="match status" value="1"/>
</dbReference>
<feature type="compositionally biased region" description="Basic and acidic residues" evidence="6">
    <location>
        <begin position="275"/>
        <end position="290"/>
    </location>
</feature>
<evidence type="ECO:0000256" key="1">
    <source>
        <dbReference type="ARBA" id="ARBA00007657"/>
    </source>
</evidence>
<dbReference type="GO" id="GO:0010265">
    <property type="term" value="P:SCF complex assembly"/>
    <property type="evidence" value="ECO:0007669"/>
    <property type="project" value="InterPro"/>
</dbReference>
<dbReference type="PANTHER" id="PTHR12696">
    <property type="entry name" value="TIP120"/>
    <property type="match status" value="1"/>
</dbReference>
<dbReference type="SUPFAM" id="SSF48371">
    <property type="entry name" value="ARM repeat"/>
    <property type="match status" value="2"/>
</dbReference>
<feature type="region of interest" description="Disordered" evidence="6">
    <location>
        <begin position="458"/>
        <end position="492"/>
    </location>
</feature>
<feature type="coiled-coil region" evidence="5">
    <location>
        <begin position="1208"/>
        <end position="1235"/>
    </location>
</feature>
<name>A0A0F7UMS1_NEOCL</name>
<dbReference type="InterPro" id="IPR011989">
    <property type="entry name" value="ARM-like"/>
</dbReference>
<feature type="repeat" description="HEAT" evidence="4">
    <location>
        <begin position="51"/>
        <end position="88"/>
    </location>
</feature>
<feature type="domain" description="TATA-binding protein interacting (TIP20)" evidence="7">
    <location>
        <begin position="1402"/>
        <end position="1579"/>
    </location>
</feature>
<feature type="region of interest" description="Disordered" evidence="6">
    <location>
        <begin position="275"/>
        <end position="294"/>
    </location>
</feature>
<dbReference type="PROSITE" id="PS50077">
    <property type="entry name" value="HEAT_REPEAT"/>
    <property type="match status" value="1"/>
</dbReference>
<evidence type="ECO:0000313" key="8">
    <source>
        <dbReference type="EMBL" id="CEL69497.1"/>
    </source>
</evidence>
<gene>
    <name evidence="8" type="ORF">BN1204_052060</name>
</gene>
<evidence type="ECO:0000256" key="5">
    <source>
        <dbReference type="SAM" id="Coils"/>
    </source>
</evidence>
<dbReference type="InterPro" id="IPR013932">
    <property type="entry name" value="TATA-bd_TIP120"/>
</dbReference>
<evidence type="ECO:0000256" key="2">
    <source>
        <dbReference type="ARBA" id="ARBA00022737"/>
    </source>
</evidence>
<keyword evidence="5" id="KW-0175">Coiled coil</keyword>
<protein>
    <submittedName>
        <fullName evidence="8">Cullin-associated NEDD8-dissociated protein 1,related</fullName>
    </submittedName>
</protein>
<keyword evidence="2" id="KW-0677">Repeat</keyword>
<reference evidence="8" key="1">
    <citation type="journal article" date="2015" name="PLoS ONE">
        <title>Comprehensive Evaluation of Toxoplasma gondii VEG and Neospora caninum LIV Genomes with Tachyzoite Stage Transcriptome and Proteome Defines Novel Transcript Features.</title>
        <authorList>
            <person name="Ramaprasad A."/>
            <person name="Mourier T."/>
            <person name="Naeem R."/>
            <person name="Malas T.B."/>
            <person name="Moussa E."/>
            <person name="Panigrahi A."/>
            <person name="Vermont S.J."/>
            <person name="Otto T.D."/>
            <person name="Wastling J."/>
            <person name="Pain A."/>
        </authorList>
    </citation>
    <scope>NUCLEOTIDE SEQUENCE</scope>
    <source>
        <strain evidence="8">Liverpool</strain>
    </source>
</reference>
<sequence length="1689" mass="182449">MEKMKANQALRGLLVDMADCDKDKRYMAASDVTALVLDSRVDLDAAAQDQIVRALLRQLEDSSVDVQGNAAKCLSKFTSRLTEENVASVLTQLVRSALDSNNPVRDIYAACLKGAIGELPQAAASVFAISVLPELTRSLASAARQPRGVEEEALELLSEALRRFRDRKGIWSRAGSDLLLALLEILRSPMFPASVKKKAATALGPFAVVLPAVSRQSLFRRLLAEVSSSAASLRFSAQAIGHVVRHLDAASLAPYVDEMTALFFSLITKNVPPCEEREKKENDADARKGTEPGAVPPGFDAAAYSSDAQHELVELCLGALEAFLLRCPEKMTPYLDLLDNLLHRLLTYFPNCYYTEDADTAIDAEEACFEDDALGYERDFDFNDDDEDDDTSWRVRKGAMKVLKTEVQAFPERQDVYYGKFLPVLLRAVNGRDETPEEALETVDEMLRATLRSRAFGLNPAPFSPASPAGEKRESPEEELSGEREGRDGRRALKRMKVTGKPLDRALPSIVSAVARRLAGSKATTRLASLRLLHDALFAAPGSAPRCLASCAPLLVACLTDAANGSAVRLAALHVVAASLLSGLDSRDSSGFPPSRVAPFSRERGSVRGGRHFGVLVSTSLASVASLLGDATGARNAGFPAAREGSEVVLQSTKAGLVALLEHLVDPRLASQISPQFCAETPEGDGAEGADARLLRGASEKPKARRSTHGMLGGFSHPHSLRGEGGKTQAAETNGDSGDEVEEEWVAPRDGWAAKIDFLLETLPEVLKLTQEGLFEITAQALLVTGYAIAFLRVASDAGAEGSGDARIAAVLPGVVVQALAALRDSLRRTDIDQEVKQASLISFGFVVAAGGGFPEARTHLGAAWPLFTARLKNEVTRQKGLEALEVVLLSRFRVDLSPFANELVSVLGAFLSFQQPRGGRQTCLEILSALALLYDSHLSREVLTAMISELALQLTPTDLPFAEGFLLLLRNSLRMQPALTARLVCERVLPCVLLLLRSPLVQGPALTASLHCVFVSLSHFDGFDKERFFQELGDSRAALAAATEAEKTHLTRADPRSGLHAPSLTAFASLSPAALTVVSALAQCRAVVVAAAGDSQFTQLKVEQELEILKERATCMHPAGGVDLTRCLLALLTIGAIGRLSRLCRLPEPTAQDAFAAIGALVANDPEPLSQRVAGRALGEFVSGNPSRFLLPLLSLTQKAHTDEVLEEQAGERIAQAERDVQEAQKAKTGSRRTQHILLSALKEMTAETDSFLRFPVEDERQEECDMTGEATRHLAAEETTTPMLPLFVQLSSSTEECDRCVLSECLAQLMLLDPPAVIPTLLLLFQSPQVDSRRTALGCVRHLWSSSSLLDEKEREAIKDPILACQGDPDIAVRREFMAALQALAGVPSSEGVELWFSPPQVRQLVEALALEIEVRQELIRQVDLGPFRHTIDDGLPLRKAAFSLLRALLKSFCLEEIVSRERLVEFVVKGLTDDNEDVQVLATGIVSQLASSVPPSTANKRVTPRRAALVVSVADAAAAPLASAANRAVLALQRQRSAYQAASSEGSAATAAETAERQMDLLRIFVRCMHQLDEAFQFCRGRVEASASFPPSKGRGANAGEVEGHAPGRLGLSMKKVQNEKGEEYHIVEDSVQPRRGTGEQTQMGEAWVETLARELQNPILLQMWFAAKKGEEGDAFGASAKHLRV</sequence>
<comment type="similarity">
    <text evidence="1">Belongs to the CAND family.</text>
</comment>